<dbReference type="Proteomes" id="UP000239757">
    <property type="component" value="Unassembled WGS sequence"/>
</dbReference>
<evidence type="ECO:0000256" key="4">
    <source>
        <dbReference type="ARBA" id="ARBA00022679"/>
    </source>
</evidence>
<dbReference type="GO" id="GO:0009407">
    <property type="term" value="P:toxin catabolic process"/>
    <property type="evidence" value="ECO:0007669"/>
    <property type="project" value="UniProtKB-ARBA"/>
</dbReference>
<name>A0A2P5WPK5_GOSBA</name>
<evidence type="ECO:0000256" key="5">
    <source>
        <dbReference type="ARBA" id="ARBA00047960"/>
    </source>
</evidence>
<sequence length="160" mass="18532">MQQLPAIVHGTFKLFERYPDDVYKRSKIHSVLDWHHSNLRRGPITIVQNSILAPVFRRPLNPEAVAEGEKILSAALSKIDSFWLDDNRPFLLGENQPSIADLSLVCDIMQVKLVGETDWNRLLGPYKKVQQWIENTRNATNPHFDELHKVLKELKEKLQN</sequence>
<dbReference type="Pfam" id="PF13410">
    <property type="entry name" value="GST_C_2"/>
    <property type="match status" value="1"/>
</dbReference>
<dbReference type="GO" id="GO:0004364">
    <property type="term" value="F:glutathione transferase activity"/>
    <property type="evidence" value="ECO:0007669"/>
    <property type="project" value="UniProtKB-EC"/>
</dbReference>
<dbReference type="CDD" id="cd03183">
    <property type="entry name" value="GST_C_Theta"/>
    <property type="match status" value="1"/>
</dbReference>
<proteinExistence type="inferred from homology"/>
<dbReference type="PANTHER" id="PTHR44750:SF1">
    <property type="entry name" value="GLUTATHIONE S-TRANSFERASE T1-RELATED"/>
    <property type="match status" value="1"/>
</dbReference>
<comment type="similarity">
    <text evidence="1">Belongs to the GST superfamily. Theta family.</text>
</comment>
<keyword evidence="3" id="KW-0216">Detoxification</keyword>
<dbReference type="InterPro" id="IPR040077">
    <property type="entry name" value="GST_C_Theta"/>
</dbReference>
<dbReference type="AlphaFoldDB" id="A0A2P5WPK5"/>
<dbReference type="PROSITE" id="PS50405">
    <property type="entry name" value="GST_CTER"/>
    <property type="match status" value="1"/>
</dbReference>
<protein>
    <recommendedName>
        <fullName evidence="2">glutathione transferase</fullName>
        <ecNumber evidence="2">2.5.1.18</ecNumber>
    </recommendedName>
</protein>
<evidence type="ECO:0000256" key="2">
    <source>
        <dbReference type="ARBA" id="ARBA00012452"/>
    </source>
</evidence>
<dbReference type="InterPro" id="IPR036282">
    <property type="entry name" value="Glutathione-S-Trfase_C_sf"/>
</dbReference>
<dbReference type="FunFam" id="1.20.1050.10:FF:000039">
    <property type="entry name" value="Glutathione S-transferase theta-1"/>
    <property type="match status" value="1"/>
</dbReference>
<dbReference type="EMBL" id="KZ666900">
    <property type="protein sequence ID" value="PPR93024.1"/>
    <property type="molecule type" value="Genomic_DNA"/>
</dbReference>
<evidence type="ECO:0000313" key="7">
    <source>
        <dbReference type="EMBL" id="PPR93024.1"/>
    </source>
</evidence>
<gene>
    <name evidence="7" type="ORF">GOBAR_AA27647</name>
</gene>
<evidence type="ECO:0000313" key="8">
    <source>
        <dbReference type="Proteomes" id="UP000239757"/>
    </source>
</evidence>
<keyword evidence="4" id="KW-0808">Transferase</keyword>
<evidence type="ECO:0000259" key="6">
    <source>
        <dbReference type="PROSITE" id="PS50405"/>
    </source>
</evidence>
<evidence type="ECO:0000256" key="1">
    <source>
        <dbReference type="ARBA" id="ARBA00009899"/>
    </source>
</evidence>
<dbReference type="OrthoDB" id="422574at2759"/>
<feature type="domain" description="GST C-terminal" evidence="6">
    <location>
        <begin position="21"/>
        <end position="158"/>
    </location>
</feature>
<dbReference type="InterPro" id="IPR010987">
    <property type="entry name" value="Glutathione-S-Trfase_C-like"/>
</dbReference>
<dbReference type="SUPFAM" id="SSF47616">
    <property type="entry name" value="GST C-terminal domain-like"/>
    <property type="match status" value="1"/>
</dbReference>
<organism evidence="7 8">
    <name type="scientific">Gossypium barbadense</name>
    <name type="common">Sea Island cotton</name>
    <name type="synonym">Hibiscus barbadensis</name>
    <dbReference type="NCBI Taxonomy" id="3634"/>
    <lineage>
        <taxon>Eukaryota</taxon>
        <taxon>Viridiplantae</taxon>
        <taxon>Streptophyta</taxon>
        <taxon>Embryophyta</taxon>
        <taxon>Tracheophyta</taxon>
        <taxon>Spermatophyta</taxon>
        <taxon>Magnoliopsida</taxon>
        <taxon>eudicotyledons</taxon>
        <taxon>Gunneridae</taxon>
        <taxon>Pentapetalae</taxon>
        <taxon>rosids</taxon>
        <taxon>malvids</taxon>
        <taxon>Malvales</taxon>
        <taxon>Malvaceae</taxon>
        <taxon>Malvoideae</taxon>
        <taxon>Gossypium</taxon>
    </lineage>
</organism>
<dbReference type="InterPro" id="IPR043377">
    <property type="entry name" value="GSTT1/2/3"/>
</dbReference>
<accession>A0A2P5WPK5</accession>
<dbReference type="Gene3D" id="1.20.1050.10">
    <property type="match status" value="1"/>
</dbReference>
<reference evidence="7 8" key="1">
    <citation type="submission" date="2015-01" db="EMBL/GenBank/DDBJ databases">
        <title>Genome of allotetraploid Gossypium barbadense reveals genomic plasticity and fiber elongation in cotton evolution.</title>
        <authorList>
            <person name="Chen X."/>
            <person name="Liu X."/>
            <person name="Zhao B."/>
            <person name="Zheng H."/>
            <person name="Hu Y."/>
            <person name="Lu G."/>
            <person name="Yang C."/>
            <person name="Chen J."/>
            <person name="Shan C."/>
            <person name="Zhang L."/>
            <person name="Zhou Y."/>
            <person name="Wang L."/>
            <person name="Guo W."/>
            <person name="Bai Y."/>
            <person name="Ruan J."/>
            <person name="Shangguan X."/>
            <person name="Mao Y."/>
            <person name="Jiang J."/>
            <person name="Zhu Y."/>
            <person name="Lei J."/>
            <person name="Kang H."/>
            <person name="Chen S."/>
            <person name="He X."/>
            <person name="Wang R."/>
            <person name="Wang Y."/>
            <person name="Chen J."/>
            <person name="Wang L."/>
            <person name="Yu S."/>
            <person name="Wang B."/>
            <person name="Wei J."/>
            <person name="Song S."/>
            <person name="Lu X."/>
            <person name="Gao Z."/>
            <person name="Gu W."/>
            <person name="Deng X."/>
            <person name="Ma D."/>
            <person name="Wang S."/>
            <person name="Liang W."/>
            <person name="Fang L."/>
            <person name="Cai C."/>
            <person name="Zhu X."/>
            <person name="Zhou B."/>
            <person name="Zhang Y."/>
            <person name="Chen Z."/>
            <person name="Xu S."/>
            <person name="Zhu R."/>
            <person name="Wang S."/>
            <person name="Zhang T."/>
            <person name="Zhao G."/>
        </authorList>
    </citation>
    <scope>NUCLEOTIDE SEQUENCE [LARGE SCALE GENOMIC DNA]</scope>
    <source>
        <strain evidence="8">cv. Xinhai21</strain>
        <tissue evidence="7">Leaf</tissue>
    </source>
</reference>
<dbReference type="EC" id="2.5.1.18" evidence="2"/>
<comment type="catalytic activity">
    <reaction evidence="5">
        <text>RX + glutathione = an S-substituted glutathione + a halide anion + H(+)</text>
        <dbReference type="Rhea" id="RHEA:16437"/>
        <dbReference type="ChEBI" id="CHEBI:15378"/>
        <dbReference type="ChEBI" id="CHEBI:16042"/>
        <dbReference type="ChEBI" id="CHEBI:17792"/>
        <dbReference type="ChEBI" id="CHEBI:57925"/>
        <dbReference type="ChEBI" id="CHEBI:90779"/>
        <dbReference type="EC" id="2.5.1.18"/>
    </reaction>
</comment>
<dbReference type="PANTHER" id="PTHR44750">
    <property type="entry name" value="GLUTATHIONE S-TRANSFERASE T1-RELATED"/>
    <property type="match status" value="1"/>
</dbReference>
<evidence type="ECO:0000256" key="3">
    <source>
        <dbReference type="ARBA" id="ARBA00022575"/>
    </source>
</evidence>